<dbReference type="InterPro" id="IPR042095">
    <property type="entry name" value="SUMF_sf"/>
</dbReference>
<reference evidence="2 3" key="1">
    <citation type="submission" date="2015-09" db="EMBL/GenBank/DDBJ databases">
        <authorList>
            <consortium name="Pathogen Informatics"/>
        </authorList>
    </citation>
    <scope>NUCLEOTIDE SEQUENCE [LARGE SCALE GENOMIC DNA]</scope>
    <source>
        <strain evidence="2 3">2789STDY5834959</strain>
    </source>
</reference>
<dbReference type="Proteomes" id="UP000095553">
    <property type="component" value="Unassembled WGS sequence"/>
</dbReference>
<sequence>MKHENVIVGDRYGNENYMVKFTPNKENPEPMFKIGDKIAKAVYISKYLNADKNGVPCSLPGCDPMRCISFENAEKKCREKGEGWHLLTNAEWMYLYNESVKNGTIPHGNTNYGYYEKNTNESGINVNGSGATLTGTGPATWYHDHTLDGVADLCGNVWEMVTGLRLQNGEIQYIENNDAAVCDAGEDSLKWETITADGKKICFSVNNEKNKITIRKGTKHTGWNGIAYKDLKIKKSVMAAAGEKLREIGIIPDDYKNEDAYIWIDTELTEAIPCRGSCFTLASFGGVASLRLNYTRTSSNSNVVGFRSAYVELETGNGKTVKAAEADGKEMTE</sequence>
<proteinExistence type="predicted"/>
<organism evidence="2 3">
    <name type="scientific">Anaerostipes hadrus</name>
    <dbReference type="NCBI Taxonomy" id="649756"/>
    <lineage>
        <taxon>Bacteria</taxon>
        <taxon>Bacillati</taxon>
        <taxon>Bacillota</taxon>
        <taxon>Clostridia</taxon>
        <taxon>Lachnospirales</taxon>
        <taxon>Lachnospiraceae</taxon>
        <taxon>Anaerostipes</taxon>
    </lineage>
</organism>
<protein>
    <submittedName>
        <fullName evidence="2">Formylglycine-generating sulfatase enzyme</fullName>
    </submittedName>
</protein>
<accession>A0A173SEM3</accession>
<evidence type="ECO:0000313" key="3">
    <source>
        <dbReference type="Proteomes" id="UP000095553"/>
    </source>
</evidence>
<evidence type="ECO:0000259" key="1">
    <source>
        <dbReference type="Pfam" id="PF03781"/>
    </source>
</evidence>
<dbReference type="AlphaFoldDB" id="A0A173SEM3"/>
<evidence type="ECO:0000313" key="2">
    <source>
        <dbReference type="EMBL" id="CUM87708.1"/>
    </source>
</evidence>
<gene>
    <name evidence="2" type="ORF">ERS852571_01115</name>
</gene>
<dbReference type="EMBL" id="CYXY01000005">
    <property type="protein sequence ID" value="CUM87708.1"/>
    <property type="molecule type" value="Genomic_DNA"/>
</dbReference>
<dbReference type="RefSeq" id="WP_055072595.1">
    <property type="nucleotide sequence ID" value="NZ_CYXY01000005.1"/>
</dbReference>
<name>A0A173SEM3_ANAHA</name>
<dbReference type="Gene3D" id="3.90.1580.10">
    <property type="entry name" value="paralog of FGE (formylglycine-generating enzyme)"/>
    <property type="match status" value="1"/>
</dbReference>
<feature type="domain" description="Sulfatase-modifying factor enzyme-like" evidence="1">
    <location>
        <begin position="60"/>
        <end position="162"/>
    </location>
</feature>
<dbReference type="InterPro" id="IPR016187">
    <property type="entry name" value="CTDL_fold"/>
</dbReference>
<dbReference type="InterPro" id="IPR005532">
    <property type="entry name" value="SUMF_dom"/>
</dbReference>
<dbReference type="SUPFAM" id="SSF56436">
    <property type="entry name" value="C-type lectin-like"/>
    <property type="match status" value="1"/>
</dbReference>
<dbReference type="Pfam" id="PF03781">
    <property type="entry name" value="FGE-sulfatase"/>
    <property type="match status" value="1"/>
</dbReference>